<comment type="caution">
    <text evidence="1">The sequence shown here is derived from an EMBL/GenBank/DDBJ whole genome shotgun (WGS) entry which is preliminary data.</text>
</comment>
<keyword evidence="2" id="KW-1185">Reference proteome</keyword>
<evidence type="ECO:0000313" key="2">
    <source>
        <dbReference type="Proteomes" id="UP001189122"/>
    </source>
</evidence>
<evidence type="ECO:0000313" key="1">
    <source>
        <dbReference type="EMBL" id="CAA6675264.1"/>
    </source>
</evidence>
<protein>
    <submittedName>
        <fullName evidence="1">Uncharacterized protein</fullName>
    </submittedName>
</protein>
<organism evidence="1 2">
    <name type="scientific">Spirodela intermedia</name>
    <name type="common">Intermediate duckweed</name>
    <dbReference type="NCBI Taxonomy" id="51605"/>
    <lineage>
        <taxon>Eukaryota</taxon>
        <taxon>Viridiplantae</taxon>
        <taxon>Streptophyta</taxon>
        <taxon>Embryophyta</taxon>
        <taxon>Tracheophyta</taxon>
        <taxon>Spermatophyta</taxon>
        <taxon>Magnoliopsida</taxon>
        <taxon>Liliopsida</taxon>
        <taxon>Araceae</taxon>
        <taxon>Lemnoideae</taxon>
        <taxon>Spirodela</taxon>
    </lineage>
</organism>
<gene>
    <name evidence="1" type="ORF">SI7747_UN021606</name>
</gene>
<sequence length="80" mass="9240">MSVGLEKNQHISMKWVIKLSTTAVTGIAEKQRLAALWQLSHNREELNRGGTRVGPVSRNFILKSTQQEEVLHRIWYALKR</sequence>
<name>A0ABN7EDL9_SPIIN</name>
<dbReference type="Proteomes" id="UP001189122">
    <property type="component" value="Unassembled WGS sequence"/>
</dbReference>
<dbReference type="EMBL" id="CACRZD030000264">
    <property type="protein sequence ID" value="CAA6675264.1"/>
    <property type="molecule type" value="Genomic_DNA"/>
</dbReference>
<reference evidence="2" key="1">
    <citation type="journal article" date="2020" name="Sci. Rep.">
        <title>Chromosome-scale genome assembly for the duckweed Spirodela intermedia, integrating cytogenetic maps, PacBio and Oxford Nanopore libraries.</title>
        <authorList>
            <person name="Hoang P.T.N."/>
            <person name="Fiebig A."/>
            <person name="Novak P."/>
            <person name="Macas J."/>
            <person name="Cao H.X."/>
            <person name="Stepanenko A."/>
            <person name="Chen G."/>
            <person name="Borisjuk N."/>
            <person name="Scholz U."/>
            <person name="Schubert I."/>
        </authorList>
    </citation>
    <scope>NUCLEOTIDE SEQUENCE [LARGE SCALE GENOMIC DNA]</scope>
</reference>
<proteinExistence type="predicted"/>
<accession>A0ABN7EDL9</accession>